<keyword evidence="4" id="KW-1185">Reference proteome</keyword>
<evidence type="ECO:0000313" key="3">
    <source>
        <dbReference type="EMBL" id="CAG9134554.1"/>
    </source>
</evidence>
<accession>A0A8S4G400</accession>
<comment type="caution">
    <text evidence="3">The sequence shown here is derived from an EMBL/GenBank/DDBJ whole genome shotgun (WGS) entry which is preliminary data.</text>
</comment>
<dbReference type="EMBL" id="CAJHNJ030000080">
    <property type="protein sequence ID" value="CAG9134554.1"/>
    <property type="molecule type" value="Genomic_DNA"/>
</dbReference>
<feature type="compositionally biased region" description="Polar residues" evidence="1">
    <location>
        <begin position="326"/>
        <end position="336"/>
    </location>
</feature>
<feature type="compositionally biased region" description="Basic and acidic residues" evidence="1">
    <location>
        <begin position="365"/>
        <end position="387"/>
    </location>
</feature>
<feature type="region of interest" description="Disordered" evidence="1">
    <location>
        <begin position="266"/>
        <end position="418"/>
    </location>
</feature>
<dbReference type="Pfam" id="PF16009">
    <property type="entry name" value="DUF4779"/>
    <property type="match status" value="1"/>
</dbReference>
<reference evidence="3" key="1">
    <citation type="submission" date="2020-11" db="EMBL/GenBank/DDBJ databases">
        <authorList>
            <person name="Whiteford S."/>
        </authorList>
    </citation>
    <scope>NUCLEOTIDE SEQUENCE</scope>
</reference>
<keyword evidence="2" id="KW-0732">Signal</keyword>
<evidence type="ECO:0000313" key="4">
    <source>
        <dbReference type="Proteomes" id="UP000653454"/>
    </source>
</evidence>
<feature type="signal peptide" evidence="2">
    <location>
        <begin position="1"/>
        <end position="16"/>
    </location>
</feature>
<feature type="compositionally biased region" description="Basic and acidic residues" evidence="1">
    <location>
        <begin position="266"/>
        <end position="280"/>
    </location>
</feature>
<evidence type="ECO:0000256" key="1">
    <source>
        <dbReference type="SAM" id="MobiDB-lite"/>
    </source>
</evidence>
<name>A0A8S4G400_PLUXY</name>
<feature type="chain" id="PRO_5035830856" evidence="2">
    <location>
        <begin position="17"/>
        <end position="418"/>
    </location>
</feature>
<gene>
    <name evidence="3" type="ORF">PLXY2_LOCUS12798</name>
</gene>
<protein>
    <submittedName>
        <fullName evidence="3">(diamondback moth) hypothetical protein</fullName>
    </submittedName>
</protein>
<evidence type="ECO:0000256" key="2">
    <source>
        <dbReference type="SAM" id="SignalP"/>
    </source>
</evidence>
<feature type="compositionally biased region" description="Basic residues" evidence="1">
    <location>
        <begin position="281"/>
        <end position="293"/>
    </location>
</feature>
<organism evidence="3 4">
    <name type="scientific">Plutella xylostella</name>
    <name type="common">Diamondback moth</name>
    <name type="synonym">Plutella maculipennis</name>
    <dbReference type="NCBI Taxonomy" id="51655"/>
    <lineage>
        <taxon>Eukaryota</taxon>
        <taxon>Metazoa</taxon>
        <taxon>Ecdysozoa</taxon>
        <taxon>Arthropoda</taxon>
        <taxon>Hexapoda</taxon>
        <taxon>Insecta</taxon>
        <taxon>Pterygota</taxon>
        <taxon>Neoptera</taxon>
        <taxon>Endopterygota</taxon>
        <taxon>Lepidoptera</taxon>
        <taxon>Glossata</taxon>
        <taxon>Ditrysia</taxon>
        <taxon>Yponomeutoidea</taxon>
        <taxon>Plutellidae</taxon>
        <taxon>Plutella</taxon>
    </lineage>
</organism>
<dbReference type="InterPro" id="IPR031959">
    <property type="entry name" value="DUF4779"/>
</dbReference>
<feature type="compositionally biased region" description="Basic and acidic residues" evidence="1">
    <location>
        <begin position="301"/>
        <end position="322"/>
    </location>
</feature>
<sequence length="418" mass="42725">MCSVFAVFALAAVATGEIQSAFHKVELSDEKTPYDYVKERLDAIGADARSGLPLSNSYEVEESADYPDEEIQGAASTILNTGVGGIGQGIGLGGYGGIGNIGLGQGLGLGLGGLGGIGAGGLGGVGGVGVGGVGSAGVGGIGLGGVGGVGIGNGGIGLIHPGYAGLGVGNIGLGGLGGGLLYNPQLINQQVGGGYVDKKAYDEAQKKGADQNVEKIEKKAEEEIKHDQQGFQAAAAAAKGEKGDSSFYKDEEAKKKAAGDEKFYEGGQKFDKHGANEEVHKKAKSHKKGHVSKGFKSSSSKNEEEKSETFYDEAHDEADHKVAGQNAGSFGENAQQGFKGAHEEKVLDANAQGKEGHHVSAQQFDDTKANKGEFLQKDYKGGAEQLEKYNNLGAHSVHGHQEASGGFQQNKGGVLGIH</sequence>
<proteinExistence type="predicted"/>
<dbReference type="AlphaFoldDB" id="A0A8S4G400"/>
<dbReference type="Proteomes" id="UP000653454">
    <property type="component" value="Unassembled WGS sequence"/>
</dbReference>